<name>A0A382EA60_9ZZZZ</name>
<protein>
    <submittedName>
        <fullName evidence="1">Uncharacterized protein</fullName>
    </submittedName>
</protein>
<evidence type="ECO:0000313" key="1">
    <source>
        <dbReference type="EMBL" id="SVB47666.1"/>
    </source>
</evidence>
<accession>A0A382EA60</accession>
<gene>
    <name evidence="1" type="ORF">METZ01_LOCUS200520</name>
</gene>
<proteinExistence type="predicted"/>
<dbReference type="AlphaFoldDB" id="A0A382EA60"/>
<feature type="non-terminal residue" evidence="1">
    <location>
        <position position="27"/>
    </location>
</feature>
<organism evidence="1">
    <name type="scientific">marine metagenome</name>
    <dbReference type="NCBI Taxonomy" id="408172"/>
    <lineage>
        <taxon>unclassified sequences</taxon>
        <taxon>metagenomes</taxon>
        <taxon>ecological metagenomes</taxon>
    </lineage>
</organism>
<dbReference type="EMBL" id="UINC01043518">
    <property type="protein sequence ID" value="SVB47666.1"/>
    <property type="molecule type" value="Genomic_DNA"/>
</dbReference>
<sequence length="27" mass="3278">MTTKKKLKLPKKYIKHFESHGYDVDLE</sequence>
<reference evidence="1" key="1">
    <citation type="submission" date="2018-05" db="EMBL/GenBank/DDBJ databases">
        <authorList>
            <person name="Lanie J.A."/>
            <person name="Ng W.-L."/>
            <person name="Kazmierczak K.M."/>
            <person name="Andrzejewski T.M."/>
            <person name="Davidsen T.M."/>
            <person name="Wayne K.J."/>
            <person name="Tettelin H."/>
            <person name="Glass J.I."/>
            <person name="Rusch D."/>
            <person name="Podicherti R."/>
            <person name="Tsui H.-C.T."/>
            <person name="Winkler M.E."/>
        </authorList>
    </citation>
    <scope>NUCLEOTIDE SEQUENCE</scope>
</reference>